<dbReference type="Gene3D" id="3.10.560.10">
    <property type="entry name" value="Outer membrane lipoprotein wza domain like"/>
    <property type="match status" value="1"/>
</dbReference>
<dbReference type="InterPro" id="IPR004509">
    <property type="entry name" value="Competence_ComEA_HhH"/>
</dbReference>
<gene>
    <name evidence="3" type="primary">comEA</name>
    <name evidence="3" type="ORF">SPSIL_025910</name>
</gene>
<dbReference type="RefSeq" id="WP_094602916.1">
    <property type="nucleotide sequence ID" value="NZ_CP155573.1"/>
</dbReference>
<dbReference type="Proteomes" id="UP000216752">
    <property type="component" value="Chromosome"/>
</dbReference>
<dbReference type="InterPro" id="IPR010994">
    <property type="entry name" value="RuvA_2-like"/>
</dbReference>
<dbReference type="Pfam" id="PF12836">
    <property type="entry name" value="HHH_3"/>
    <property type="match status" value="1"/>
</dbReference>
<dbReference type="PANTHER" id="PTHR21180:SF32">
    <property type="entry name" value="ENDONUCLEASE_EXONUCLEASE_PHOSPHATASE FAMILY DOMAIN-CONTAINING PROTEIN 1"/>
    <property type="match status" value="1"/>
</dbReference>
<feature type="domain" description="Helix-hairpin-helix DNA-binding motif class 1" evidence="2">
    <location>
        <begin position="149"/>
        <end position="168"/>
    </location>
</feature>
<dbReference type="SUPFAM" id="SSF47781">
    <property type="entry name" value="RuvA domain 2-like"/>
    <property type="match status" value="1"/>
</dbReference>
<evidence type="ECO:0000256" key="1">
    <source>
        <dbReference type="SAM" id="MobiDB-lite"/>
    </source>
</evidence>
<dbReference type="Pfam" id="PF10531">
    <property type="entry name" value="SLBB"/>
    <property type="match status" value="1"/>
</dbReference>
<dbReference type="InterPro" id="IPR019554">
    <property type="entry name" value="Soluble_ligand-bd"/>
</dbReference>
<sequence length="201" mass="20803">MGILQKKLLLVVLLACGIVVYSFHSFWQKDPDDPGESAVSTAPGNLPTTNTTANSPSSSEVVVYVSGGVNKPGVYKLPQGSRIVDAVTAAGGFALGADPAKINLALHLKDEMQVNVPYTVTAAGNSTSNSGASASNSNDKININTASAAELDKLPGIGPSLAERIAQFRTANGAFSDLADIKKVPGIGEAKYNQFKDKIAL</sequence>
<keyword evidence="4" id="KW-1185">Reference proteome</keyword>
<dbReference type="EMBL" id="CP155573">
    <property type="protein sequence ID" value="XFO66441.1"/>
    <property type="molecule type" value="Genomic_DNA"/>
</dbReference>
<dbReference type="InterPro" id="IPR051675">
    <property type="entry name" value="Endo/Exo/Phosphatase_dom_1"/>
</dbReference>
<protein>
    <submittedName>
        <fullName evidence="3">ComE operon protein 1</fullName>
    </submittedName>
</protein>
<evidence type="ECO:0000313" key="3">
    <source>
        <dbReference type="EMBL" id="XFO66441.1"/>
    </source>
</evidence>
<proteinExistence type="predicted"/>
<organism evidence="3 4">
    <name type="scientific">Sporomusa silvacetica DSM 10669</name>
    <dbReference type="NCBI Taxonomy" id="1123289"/>
    <lineage>
        <taxon>Bacteria</taxon>
        <taxon>Bacillati</taxon>
        <taxon>Bacillota</taxon>
        <taxon>Negativicutes</taxon>
        <taxon>Selenomonadales</taxon>
        <taxon>Sporomusaceae</taxon>
        <taxon>Sporomusa</taxon>
    </lineage>
</organism>
<dbReference type="PANTHER" id="PTHR21180">
    <property type="entry name" value="ENDONUCLEASE/EXONUCLEASE/PHOSPHATASE FAMILY DOMAIN-CONTAINING PROTEIN 1"/>
    <property type="match status" value="1"/>
</dbReference>
<dbReference type="SMART" id="SM00278">
    <property type="entry name" value="HhH1"/>
    <property type="match status" value="2"/>
</dbReference>
<evidence type="ECO:0000313" key="4">
    <source>
        <dbReference type="Proteomes" id="UP000216752"/>
    </source>
</evidence>
<dbReference type="Gene3D" id="1.10.150.310">
    <property type="entry name" value="Tex RuvX-like domain-like"/>
    <property type="match status" value="1"/>
</dbReference>
<dbReference type="NCBIfam" id="TIGR00426">
    <property type="entry name" value="competence protein ComEA helix-hairpin-helix repeat region"/>
    <property type="match status" value="1"/>
</dbReference>
<feature type="compositionally biased region" description="Low complexity" evidence="1">
    <location>
        <begin position="47"/>
        <end position="57"/>
    </location>
</feature>
<feature type="domain" description="Helix-hairpin-helix DNA-binding motif class 1" evidence="2">
    <location>
        <begin position="179"/>
        <end position="198"/>
    </location>
</feature>
<evidence type="ECO:0000259" key="2">
    <source>
        <dbReference type="SMART" id="SM00278"/>
    </source>
</evidence>
<name>A0ABZ3IL89_9FIRM</name>
<feature type="region of interest" description="Disordered" evidence="1">
    <location>
        <begin position="32"/>
        <end position="57"/>
    </location>
</feature>
<accession>A0ABZ3IL89</accession>
<reference evidence="3" key="1">
    <citation type="submission" date="2024-05" db="EMBL/GenBank/DDBJ databases">
        <title>Isolation and characterization of Sporomusa carbonis sp. nov., a carboxydotrophic hydrogenogen in the genus of Sporomusa isolated from a charcoal burning pile.</title>
        <authorList>
            <person name="Boeer T."/>
            <person name="Rosenbaum F."/>
            <person name="Eysell L."/>
            <person name="Mueller V."/>
            <person name="Daniel R."/>
            <person name="Poehlein A."/>
        </authorList>
    </citation>
    <scope>NUCLEOTIDE SEQUENCE [LARGE SCALE GENOMIC DNA]</scope>
    <source>
        <strain evidence="3">DSM 10669</strain>
    </source>
</reference>
<dbReference type="InterPro" id="IPR003583">
    <property type="entry name" value="Hlx-hairpin-Hlx_DNA-bd_motif"/>
</dbReference>